<comment type="caution">
    <text evidence="4">The sequence shown here is derived from an EMBL/GenBank/DDBJ whole genome shotgun (WGS) entry which is preliminary data.</text>
</comment>
<dbReference type="eggNOG" id="COG5295">
    <property type="taxonomic scope" value="Bacteria"/>
</dbReference>
<accession>I4VQB3</accession>
<dbReference type="GO" id="GO:0019867">
    <property type="term" value="C:outer membrane"/>
    <property type="evidence" value="ECO:0007669"/>
    <property type="project" value="InterPro"/>
</dbReference>
<dbReference type="SUPFAM" id="SSF101967">
    <property type="entry name" value="Adhesin YadA, collagen-binding domain"/>
    <property type="match status" value="1"/>
</dbReference>
<dbReference type="Gene3D" id="1.20.5.170">
    <property type="match status" value="1"/>
</dbReference>
<dbReference type="PATRIC" id="fig|1163408.3.peg.2102"/>
<organism evidence="4 5">
    <name type="scientific">Rhodanobacter fulvus Jip2</name>
    <dbReference type="NCBI Taxonomy" id="1163408"/>
    <lineage>
        <taxon>Bacteria</taxon>
        <taxon>Pseudomonadati</taxon>
        <taxon>Pseudomonadota</taxon>
        <taxon>Gammaproteobacteria</taxon>
        <taxon>Lysobacterales</taxon>
        <taxon>Rhodanobacteraceae</taxon>
        <taxon>Rhodanobacter</taxon>
    </lineage>
</organism>
<evidence type="ECO:0000313" key="4">
    <source>
        <dbReference type="EMBL" id="EIL89404.1"/>
    </source>
</evidence>
<feature type="domain" description="Trimeric autotransporter adhesin YadA-like stalk" evidence="3">
    <location>
        <begin position="316"/>
        <end position="345"/>
    </location>
</feature>
<feature type="non-terminal residue" evidence="4">
    <location>
        <position position="1"/>
    </location>
</feature>
<gene>
    <name evidence="4" type="ORF">UU9_10217</name>
</gene>
<dbReference type="Proteomes" id="UP000004210">
    <property type="component" value="Unassembled WGS sequence"/>
</dbReference>
<keyword evidence="5" id="KW-1185">Reference proteome</keyword>
<feature type="domain" description="Trimeric autotransporter adhesin YadA-like stalk" evidence="3">
    <location>
        <begin position="74"/>
        <end position="97"/>
    </location>
</feature>
<feature type="compositionally biased region" description="Polar residues" evidence="1">
    <location>
        <begin position="249"/>
        <end position="265"/>
    </location>
</feature>
<dbReference type="AlphaFoldDB" id="I4VQB3"/>
<dbReference type="InterPro" id="IPR011049">
    <property type="entry name" value="Serralysin-like_metalloprot_C"/>
</dbReference>
<reference evidence="4 5" key="1">
    <citation type="journal article" date="2012" name="J. Bacteriol.">
        <title>Genome sequences for six rhodanobacter strains, isolated from soils and the terrestrial subsurface, with variable denitrification capabilities.</title>
        <authorList>
            <person name="Kostka J.E."/>
            <person name="Green S.J."/>
            <person name="Rishishwar L."/>
            <person name="Prakash O."/>
            <person name="Katz L.S."/>
            <person name="Marino-Ramirez L."/>
            <person name="Jordan I.K."/>
            <person name="Munk C."/>
            <person name="Ivanova N."/>
            <person name="Mikhailova N."/>
            <person name="Watson D.B."/>
            <person name="Brown S.D."/>
            <person name="Palumbo A.V."/>
            <person name="Brooks S.C."/>
        </authorList>
    </citation>
    <scope>NUCLEOTIDE SEQUENCE [LARGE SCALE GENOMIC DNA]</scope>
    <source>
        <strain evidence="5">Jip2T</strain>
    </source>
</reference>
<dbReference type="InterPro" id="IPR008640">
    <property type="entry name" value="Adhesin_Head_dom"/>
</dbReference>
<dbReference type="InterPro" id="IPR008635">
    <property type="entry name" value="Coiled_stalk_dom"/>
</dbReference>
<evidence type="ECO:0000313" key="5">
    <source>
        <dbReference type="Proteomes" id="UP000004210"/>
    </source>
</evidence>
<dbReference type="EMBL" id="AJXU01000037">
    <property type="protein sequence ID" value="EIL89404.1"/>
    <property type="molecule type" value="Genomic_DNA"/>
</dbReference>
<sequence length="348" mass="33289">SGYGAVALGAGAYASGDFSAALGWLAEADAVNSTALGSSAYVTPEADNAVALGGDSVADRANTVSVGSAGAERQIANVAAGTQDTDAVNVGQLKATGLVDAAGSSLTAVTYDADSAQSRLTFGGSGGTTLANVAAGLHDGEAINFQQYRSLAATIGGGVSVGPGGLIGTPSFAVQGSSYFNVGDALGALDGAVTGAMNGISSLNTRVTAVEGALEASGRRPAVPKSGAAVATASVAAEAPKSTAAPRVASTSVAAPEPTQATRSFAPTAASVGSHPASEATIAAAQAAQAATSTVNDAVPVQANSVSAGSAASQSRVTNVAAGAVATDAANVSQVDAAIATAQTYRRR</sequence>
<protein>
    <submittedName>
        <fullName evidence="4">YadA domain-containing protein</fullName>
    </submittedName>
</protein>
<feature type="region of interest" description="Disordered" evidence="1">
    <location>
        <begin position="240"/>
        <end position="272"/>
    </location>
</feature>
<dbReference type="STRING" id="1163408.UU9_10217"/>
<dbReference type="Pfam" id="PF05662">
    <property type="entry name" value="YadA_stalk"/>
    <property type="match status" value="2"/>
</dbReference>
<dbReference type="Gene3D" id="2.150.10.10">
    <property type="entry name" value="Serralysin-like metalloprotease, C-terminal"/>
    <property type="match status" value="1"/>
</dbReference>
<feature type="domain" description="Trimeric autotransporter adhesin YadA-like head" evidence="2">
    <location>
        <begin position="46"/>
        <end position="68"/>
    </location>
</feature>
<evidence type="ECO:0000259" key="3">
    <source>
        <dbReference type="Pfam" id="PF05662"/>
    </source>
</evidence>
<dbReference type="Pfam" id="PF05658">
    <property type="entry name" value="YadA_head"/>
    <property type="match status" value="2"/>
</dbReference>
<evidence type="ECO:0000259" key="2">
    <source>
        <dbReference type="Pfam" id="PF05658"/>
    </source>
</evidence>
<proteinExistence type="predicted"/>
<name>I4VQB3_9GAMM</name>
<feature type="domain" description="Trimeric autotransporter adhesin YadA-like head" evidence="2">
    <location>
        <begin position="1"/>
        <end position="25"/>
    </location>
</feature>
<evidence type="ECO:0000256" key="1">
    <source>
        <dbReference type="SAM" id="MobiDB-lite"/>
    </source>
</evidence>